<dbReference type="EMBL" id="QGKY02000089">
    <property type="protein sequence ID" value="KAF2616063.1"/>
    <property type="molecule type" value="Genomic_DNA"/>
</dbReference>
<dbReference type="AlphaFoldDB" id="A0A8S9MG40"/>
<name>A0A8S9MG40_BRACR</name>
<sequence>MFEILRAYEAVEGSGDSVSIHSLRLPLLSFFLSPSKAITRALKQRHEPHGFTVQSKAQPRHRFSSRFVRINDYTNKFCGAYAAAERHIRSGQSETDVLKAAYDIYFANHTRKFNLEHAWCLLRFEQKWLRLNTPKPSGSGDVRSFQGS</sequence>
<comment type="caution">
    <text evidence="1">The sequence shown here is derived from an EMBL/GenBank/DDBJ whole genome shotgun (WGS) entry which is preliminary data.</text>
</comment>
<dbReference type="PANTHER" id="PTHR45023:SF4">
    <property type="entry name" value="GLYCINE-RICH PROTEIN-RELATED"/>
    <property type="match status" value="1"/>
</dbReference>
<organism evidence="1">
    <name type="scientific">Brassica cretica</name>
    <name type="common">Mustard</name>
    <dbReference type="NCBI Taxonomy" id="69181"/>
    <lineage>
        <taxon>Eukaryota</taxon>
        <taxon>Viridiplantae</taxon>
        <taxon>Streptophyta</taxon>
        <taxon>Embryophyta</taxon>
        <taxon>Tracheophyta</taxon>
        <taxon>Spermatophyta</taxon>
        <taxon>Magnoliopsida</taxon>
        <taxon>eudicotyledons</taxon>
        <taxon>Gunneridae</taxon>
        <taxon>Pentapetalae</taxon>
        <taxon>rosids</taxon>
        <taxon>malvids</taxon>
        <taxon>Brassicales</taxon>
        <taxon>Brassicaceae</taxon>
        <taxon>Brassiceae</taxon>
        <taxon>Brassica</taxon>
    </lineage>
</organism>
<proteinExistence type="predicted"/>
<dbReference type="PANTHER" id="PTHR45023">
    <property type="match status" value="1"/>
</dbReference>
<gene>
    <name evidence="1" type="ORF">F2Q70_00009569</name>
</gene>
<accession>A0A8S9MG40</accession>
<protein>
    <submittedName>
        <fullName evidence="1">Uncharacterized protein</fullName>
    </submittedName>
</protein>
<evidence type="ECO:0000313" key="1">
    <source>
        <dbReference type="EMBL" id="KAF2616063.1"/>
    </source>
</evidence>
<reference evidence="1" key="1">
    <citation type="submission" date="2019-12" db="EMBL/GenBank/DDBJ databases">
        <title>Genome sequencing and annotation of Brassica cretica.</title>
        <authorList>
            <person name="Studholme D.J."/>
            <person name="Sarris P.F."/>
        </authorList>
    </citation>
    <scope>NUCLEOTIDE SEQUENCE</scope>
    <source>
        <strain evidence="1">PFS-102/07</strain>
        <tissue evidence="1">Leaf</tissue>
    </source>
</reference>